<evidence type="ECO:0000313" key="3">
    <source>
        <dbReference type="Proteomes" id="UP000054845"/>
    </source>
</evidence>
<feature type="compositionally biased region" description="Polar residues" evidence="1">
    <location>
        <begin position="379"/>
        <end position="388"/>
    </location>
</feature>
<dbReference type="Proteomes" id="UP000054845">
    <property type="component" value="Unassembled WGS sequence"/>
</dbReference>
<dbReference type="OrthoDB" id="10296279at2759"/>
<accession>A0A0P1BMR0</accession>
<organism evidence="2 3">
    <name type="scientific">Ceraceosorus bombacis</name>
    <dbReference type="NCBI Taxonomy" id="401625"/>
    <lineage>
        <taxon>Eukaryota</taxon>
        <taxon>Fungi</taxon>
        <taxon>Dikarya</taxon>
        <taxon>Basidiomycota</taxon>
        <taxon>Ustilaginomycotina</taxon>
        <taxon>Exobasidiomycetes</taxon>
        <taxon>Ceraceosorales</taxon>
        <taxon>Ceraceosoraceae</taxon>
        <taxon>Ceraceosorus</taxon>
    </lineage>
</organism>
<evidence type="ECO:0000256" key="1">
    <source>
        <dbReference type="SAM" id="MobiDB-lite"/>
    </source>
</evidence>
<proteinExistence type="predicted"/>
<feature type="compositionally biased region" description="Polar residues" evidence="1">
    <location>
        <begin position="407"/>
        <end position="418"/>
    </location>
</feature>
<evidence type="ECO:0000313" key="2">
    <source>
        <dbReference type="EMBL" id="CEH18129.1"/>
    </source>
</evidence>
<feature type="region of interest" description="Disordered" evidence="1">
    <location>
        <begin position="342"/>
        <end position="418"/>
    </location>
</feature>
<sequence length="418" mass="46544">MRVRTHNVRPAELGALNPPLAGEYRRCDVQGGESLWASSGRRAGGRVGIHSHVSASAADKRVPRQSAPSSFQKASTLMYLRIRPAMCRIDAPARRIAWLLIWMPNAFAIKTGDFSTWLSPLATEQVSQLELEKIHQAARYHRNNHWMHIGEPSNHLATATHFGVLRGLRNEPQANQPLARGAFLTSDLTPLPVSAKDVLSGLHGPGNVPEVHGVPLAPNRRFWKNGYMYERGKQPTPSANPLDDPTKRYSVRVDHPLGFNGDYKDNLYRQTWRAVQLWHNTRPEAEQNKVHHYKMLHLLRETPDSALSHTRVFAYDKHEQLIPNKQDPTTYVHQVPFAPTRPAARDAGSIIGSTPARNPTQDSYNMRRFGTLAAPRASASGSESSTKLSADAQPFVPKGKGGRVRPSSPSTPSMRDIH</sequence>
<dbReference type="EMBL" id="CCYA01000270">
    <property type="protein sequence ID" value="CEH18129.1"/>
    <property type="molecule type" value="Genomic_DNA"/>
</dbReference>
<name>A0A0P1BMR0_9BASI</name>
<keyword evidence="3" id="KW-1185">Reference proteome</keyword>
<reference evidence="2 3" key="1">
    <citation type="submission" date="2014-09" db="EMBL/GenBank/DDBJ databases">
        <authorList>
            <person name="Magalhaes I.L.F."/>
            <person name="Oliveira U."/>
            <person name="Santos F.R."/>
            <person name="Vidigal T.H.D.A."/>
            <person name="Brescovit A.D."/>
            <person name="Santos A.J."/>
        </authorList>
    </citation>
    <scope>NUCLEOTIDE SEQUENCE [LARGE SCALE GENOMIC DNA]</scope>
</reference>
<dbReference type="AlphaFoldDB" id="A0A0P1BMR0"/>
<protein>
    <submittedName>
        <fullName evidence="2">Uncharacterized protein</fullName>
    </submittedName>
</protein>
<feature type="compositionally biased region" description="Polar residues" evidence="1">
    <location>
        <begin position="351"/>
        <end position="364"/>
    </location>
</feature>